<organism evidence="2 3">
    <name type="scientific">Leuconostoc mesenteroides</name>
    <dbReference type="NCBI Taxonomy" id="1245"/>
    <lineage>
        <taxon>Bacteria</taxon>
        <taxon>Bacillati</taxon>
        <taxon>Bacillota</taxon>
        <taxon>Bacilli</taxon>
        <taxon>Lactobacillales</taxon>
        <taxon>Lactobacillaceae</taxon>
        <taxon>Leuconostoc</taxon>
    </lineage>
</organism>
<feature type="transmembrane region" description="Helical" evidence="1">
    <location>
        <begin position="7"/>
        <end position="24"/>
    </location>
</feature>
<keyword evidence="1" id="KW-0472">Membrane</keyword>
<dbReference type="STRING" id="1245.ARA02_02605"/>
<dbReference type="OMA" id="FTWLFWQ"/>
<keyword evidence="1" id="KW-1133">Transmembrane helix</keyword>
<dbReference type="AlphaFoldDB" id="A0A222YC70"/>
<gene>
    <name evidence="2" type="ORF">GFV13_00355</name>
</gene>
<sequence length="68" mass="8035">MGNLITRIILSVVSFALFVLIFLLSDQQNWPLWVTITLVAVLFIVFNICFVWLYWQKKKRTLDEDDDA</sequence>
<feature type="transmembrane region" description="Helical" evidence="1">
    <location>
        <begin position="30"/>
        <end position="55"/>
    </location>
</feature>
<dbReference type="OrthoDB" id="2144165at2"/>
<dbReference type="Proteomes" id="UP000469952">
    <property type="component" value="Unassembled WGS sequence"/>
</dbReference>
<dbReference type="GeneID" id="29576902"/>
<comment type="caution">
    <text evidence="2">The sequence shown here is derived from an EMBL/GenBank/DDBJ whole genome shotgun (WGS) entry which is preliminary data.</text>
</comment>
<evidence type="ECO:0000313" key="2">
    <source>
        <dbReference type="EMBL" id="MQR25753.1"/>
    </source>
</evidence>
<name>A0A222YC70_LEUME</name>
<protein>
    <submittedName>
        <fullName evidence="2">Uncharacterized protein</fullName>
    </submittedName>
</protein>
<proteinExistence type="predicted"/>
<dbReference type="RefSeq" id="WP_011679369.1">
    <property type="nucleotide sequence ID" value="NZ_AP017936.1"/>
</dbReference>
<keyword evidence="1" id="KW-0812">Transmembrane</keyword>
<accession>A0A222YC70</accession>
<evidence type="ECO:0000313" key="3">
    <source>
        <dbReference type="Proteomes" id="UP000469952"/>
    </source>
</evidence>
<reference evidence="2 3" key="1">
    <citation type="submission" date="2019-10" db="EMBL/GenBank/DDBJ databases">
        <title>WGS of Leuconostoc mesenteroides.</title>
        <authorList>
            <person name="Melo Bolivar J."/>
            <person name="Marino-Ramirez L."/>
            <person name="Villamil Diaz L.M."/>
        </authorList>
    </citation>
    <scope>NUCLEOTIDE SEQUENCE [LARGE SCALE GENOMIC DNA]</scope>
    <source>
        <strain evidence="2 3">M11</strain>
    </source>
</reference>
<evidence type="ECO:0000256" key="1">
    <source>
        <dbReference type="SAM" id="Phobius"/>
    </source>
</evidence>
<dbReference type="EMBL" id="WIPA01000001">
    <property type="protein sequence ID" value="MQR25753.1"/>
    <property type="molecule type" value="Genomic_DNA"/>
</dbReference>